<dbReference type="InterPro" id="IPR018165">
    <property type="entry name" value="Ala-tRNA-synth_IIc_core"/>
</dbReference>
<comment type="similarity">
    <text evidence="1">Belongs to the class-II aminoacyl-tRNA synthetase family.</text>
</comment>
<evidence type="ECO:0000256" key="7">
    <source>
        <dbReference type="ARBA" id="ARBA00022917"/>
    </source>
</evidence>
<evidence type="ECO:0000256" key="8">
    <source>
        <dbReference type="ARBA" id="ARBA00023146"/>
    </source>
</evidence>
<keyword evidence="4" id="KW-0547">Nucleotide-binding</keyword>
<accession>A0A318SB64</accession>
<dbReference type="InterPro" id="IPR012947">
    <property type="entry name" value="tRNA_SAD"/>
</dbReference>
<dbReference type="GO" id="GO:0000049">
    <property type="term" value="F:tRNA binding"/>
    <property type="evidence" value="ECO:0007669"/>
    <property type="project" value="UniProtKB-KW"/>
</dbReference>
<dbReference type="Pfam" id="PF01411">
    <property type="entry name" value="tRNA-synt_2c"/>
    <property type="match status" value="1"/>
</dbReference>
<dbReference type="PANTHER" id="PTHR11777:SF9">
    <property type="entry name" value="ALANINE--TRNA LIGASE, CYTOPLASMIC"/>
    <property type="match status" value="1"/>
</dbReference>
<dbReference type="InterPro" id="IPR018163">
    <property type="entry name" value="Thr/Ala-tRNA-synth_IIc_edit"/>
</dbReference>
<dbReference type="OrthoDB" id="9812949at2"/>
<dbReference type="PANTHER" id="PTHR11777">
    <property type="entry name" value="ALANYL-TRNA SYNTHETASE"/>
    <property type="match status" value="1"/>
</dbReference>
<protein>
    <submittedName>
        <fullName evidence="10">Alanyl-tRNA synthetase</fullName>
    </submittedName>
</protein>
<dbReference type="SUPFAM" id="SSF55186">
    <property type="entry name" value="ThrRS/AlaRS common domain"/>
    <property type="match status" value="1"/>
</dbReference>
<dbReference type="Gene3D" id="3.30.980.10">
    <property type="entry name" value="Threonyl-trna Synthetase, Chain A, domain 2"/>
    <property type="match status" value="1"/>
</dbReference>
<comment type="caution">
    <text evidence="10">The sequence shown here is derived from an EMBL/GenBank/DDBJ whole genome shotgun (WGS) entry which is preliminary data.</text>
</comment>
<dbReference type="GO" id="GO:0005829">
    <property type="term" value="C:cytosol"/>
    <property type="evidence" value="ECO:0007669"/>
    <property type="project" value="TreeGrafter"/>
</dbReference>
<evidence type="ECO:0000256" key="6">
    <source>
        <dbReference type="ARBA" id="ARBA00022884"/>
    </source>
</evidence>
<dbReference type="InterPro" id="IPR009000">
    <property type="entry name" value="Transl_B-barrel_sf"/>
</dbReference>
<keyword evidence="5" id="KW-0067">ATP-binding</keyword>
<keyword evidence="8 10" id="KW-0030">Aminoacyl-tRNA synthetase</keyword>
<dbReference type="Gene3D" id="2.40.30.130">
    <property type="match status" value="1"/>
</dbReference>
<keyword evidence="11" id="KW-1185">Reference proteome</keyword>
<name>A0A318SB64_9DEIO</name>
<evidence type="ECO:0000256" key="1">
    <source>
        <dbReference type="ARBA" id="ARBA00008226"/>
    </source>
</evidence>
<keyword evidence="6" id="KW-0694">RNA-binding</keyword>
<dbReference type="InterPro" id="IPR003156">
    <property type="entry name" value="DHHA1_dom"/>
</dbReference>
<dbReference type="Gene3D" id="3.10.310.40">
    <property type="match status" value="1"/>
</dbReference>
<evidence type="ECO:0000256" key="2">
    <source>
        <dbReference type="ARBA" id="ARBA00022555"/>
    </source>
</evidence>
<evidence type="ECO:0000313" key="10">
    <source>
        <dbReference type="EMBL" id="PYE54441.1"/>
    </source>
</evidence>
<keyword evidence="2" id="KW-0820">tRNA-binding</keyword>
<sequence length="378" mass="40755">MFEATVTEVRGHDVLLDRTLFYPEAGGQSADEGVLRSVSGEARVVDVRKDGEVVWHTVEGIVPSAGNVVTGELDWPVRYRHMQRHTGEHLLAQAFLRVNDAFRVEAVSMRSPTCTIDLRGDPTFEDARAAEAILREVAAKDWRVEAFEVPSGELSAFPLRRPPKVSGLVRLVGVRDADGGWWEMSACGGTHLKSTAFASPIVVLGLERVKGGLTRVSFMAGDEATEYLGRVYQDAKSVAQKLSVPVEKLVERFEATLQDAASTKQELERARSSWGETLAAGSERLGHARFVRVPDVALVVHVLKAFLDEPSAVGIVLSPEGRCGVASTRQDVHAGKTLQALLEASGGRGGGKPDVAQGQTASLDTFEDAARSFASTLV</sequence>
<dbReference type="Pfam" id="PF07973">
    <property type="entry name" value="tRNA_SAD"/>
    <property type="match status" value="1"/>
</dbReference>
<gene>
    <name evidence="10" type="ORF">DES52_10578</name>
</gene>
<dbReference type="InterPro" id="IPR050058">
    <property type="entry name" value="Ala-tRNA_ligase"/>
</dbReference>
<dbReference type="InterPro" id="IPR018164">
    <property type="entry name" value="Ala-tRNA-synth_IIc_N"/>
</dbReference>
<organism evidence="10 11">
    <name type="scientific">Deinococcus yavapaiensis KR-236</name>
    <dbReference type="NCBI Taxonomy" id="694435"/>
    <lineage>
        <taxon>Bacteria</taxon>
        <taxon>Thermotogati</taxon>
        <taxon>Deinococcota</taxon>
        <taxon>Deinococci</taxon>
        <taxon>Deinococcales</taxon>
        <taxon>Deinococcaceae</taxon>
        <taxon>Deinococcus</taxon>
    </lineage>
</organism>
<dbReference type="PROSITE" id="PS50860">
    <property type="entry name" value="AA_TRNA_LIGASE_II_ALA"/>
    <property type="match status" value="1"/>
</dbReference>
<evidence type="ECO:0000256" key="4">
    <source>
        <dbReference type="ARBA" id="ARBA00022741"/>
    </source>
</evidence>
<evidence type="ECO:0000259" key="9">
    <source>
        <dbReference type="PROSITE" id="PS50860"/>
    </source>
</evidence>
<dbReference type="EMBL" id="QJSX01000005">
    <property type="protein sequence ID" value="PYE54441.1"/>
    <property type="molecule type" value="Genomic_DNA"/>
</dbReference>
<keyword evidence="3" id="KW-0436">Ligase</keyword>
<evidence type="ECO:0000256" key="3">
    <source>
        <dbReference type="ARBA" id="ARBA00022598"/>
    </source>
</evidence>
<evidence type="ECO:0000256" key="5">
    <source>
        <dbReference type="ARBA" id="ARBA00022840"/>
    </source>
</evidence>
<evidence type="ECO:0000313" key="11">
    <source>
        <dbReference type="Proteomes" id="UP000248326"/>
    </source>
</evidence>
<keyword evidence="7" id="KW-0648">Protein biosynthesis</keyword>
<dbReference type="Pfam" id="PF02272">
    <property type="entry name" value="DHHA1"/>
    <property type="match status" value="1"/>
</dbReference>
<dbReference type="Proteomes" id="UP000248326">
    <property type="component" value="Unassembled WGS sequence"/>
</dbReference>
<reference evidence="10 11" key="1">
    <citation type="submission" date="2018-06" db="EMBL/GenBank/DDBJ databases">
        <title>Genomic Encyclopedia of Type Strains, Phase IV (KMG-IV): sequencing the most valuable type-strain genomes for metagenomic binning, comparative biology and taxonomic classification.</title>
        <authorList>
            <person name="Goeker M."/>
        </authorList>
    </citation>
    <scope>NUCLEOTIDE SEQUENCE [LARGE SCALE GENOMIC DNA]</scope>
    <source>
        <strain evidence="10 11">DSM 18048</strain>
    </source>
</reference>
<dbReference type="SUPFAM" id="SSF50447">
    <property type="entry name" value="Translation proteins"/>
    <property type="match status" value="1"/>
</dbReference>
<feature type="domain" description="Alanyl-transfer RNA synthetases family profile" evidence="9">
    <location>
        <begin position="1"/>
        <end position="230"/>
    </location>
</feature>
<dbReference type="GO" id="GO:0005524">
    <property type="term" value="F:ATP binding"/>
    <property type="evidence" value="ECO:0007669"/>
    <property type="project" value="UniProtKB-KW"/>
</dbReference>
<dbReference type="SMART" id="SM00863">
    <property type="entry name" value="tRNA_SAD"/>
    <property type="match status" value="1"/>
</dbReference>
<dbReference type="GO" id="GO:0002161">
    <property type="term" value="F:aminoacyl-tRNA deacylase activity"/>
    <property type="evidence" value="ECO:0007669"/>
    <property type="project" value="TreeGrafter"/>
</dbReference>
<proteinExistence type="inferred from homology"/>
<dbReference type="GO" id="GO:0004813">
    <property type="term" value="F:alanine-tRNA ligase activity"/>
    <property type="evidence" value="ECO:0007669"/>
    <property type="project" value="InterPro"/>
</dbReference>
<dbReference type="AlphaFoldDB" id="A0A318SB64"/>
<dbReference type="GO" id="GO:0006419">
    <property type="term" value="P:alanyl-tRNA aminoacylation"/>
    <property type="evidence" value="ECO:0007669"/>
    <property type="project" value="InterPro"/>
</dbReference>